<organism evidence="2 3">
    <name type="scientific">Diploptera punctata</name>
    <name type="common">Pacific beetle cockroach</name>
    <dbReference type="NCBI Taxonomy" id="6984"/>
    <lineage>
        <taxon>Eukaryota</taxon>
        <taxon>Metazoa</taxon>
        <taxon>Ecdysozoa</taxon>
        <taxon>Arthropoda</taxon>
        <taxon>Hexapoda</taxon>
        <taxon>Insecta</taxon>
        <taxon>Pterygota</taxon>
        <taxon>Neoptera</taxon>
        <taxon>Polyneoptera</taxon>
        <taxon>Dictyoptera</taxon>
        <taxon>Blattodea</taxon>
        <taxon>Blaberoidea</taxon>
        <taxon>Blaberidae</taxon>
        <taxon>Diplopterinae</taxon>
        <taxon>Diploptera</taxon>
    </lineage>
</organism>
<reference evidence="2" key="2">
    <citation type="submission" date="2023-05" db="EMBL/GenBank/DDBJ databases">
        <authorList>
            <person name="Fouks B."/>
        </authorList>
    </citation>
    <scope>NUCLEOTIDE SEQUENCE</scope>
    <source>
        <strain evidence="2">Stay&amp;Tobe</strain>
        <tissue evidence="2">Testes</tissue>
    </source>
</reference>
<feature type="non-terminal residue" evidence="2">
    <location>
        <position position="181"/>
    </location>
</feature>
<evidence type="ECO:0000313" key="3">
    <source>
        <dbReference type="Proteomes" id="UP001233999"/>
    </source>
</evidence>
<feature type="non-terminal residue" evidence="2">
    <location>
        <position position="1"/>
    </location>
</feature>
<keyword evidence="3" id="KW-1185">Reference proteome</keyword>
<name>A0AAD8A493_DIPPU</name>
<feature type="compositionally biased region" description="Basic and acidic residues" evidence="1">
    <location>
        <begin position="117"/>
        <end position="129"/>
    </location>
</feature>
<dbReference type="Proteomes" id="UP001233999">
    <property type="component" value="Unassembled WGS sequence"/>
</dbReference>
<gene>
    <name evidence="2" type="ORF">L9F63_001359</name>
</gene>
<dbReference type="AlphaFoldDB" id="A0AAD8A493"/>
<accession>A0AAD8A493</accession>
<protein>
    <submittedName>
        <fullName evidence="2">Uncharacterized protein</fullName>
    </submittedName>
</protein>
<comment type="caution">
    <text evidence="2">The sequence shown here is derived from an EMBL/GenBank/DDBJ whole genome shotgun (WGS) entry which is preliminary data.</text>
</comment>
<evidence type="ECO:0000313" key="2">
    <source>
        <dbReference type="EMBL" id="KAJ9592131.1"/>
    </source>
</evidence>
<feature type="region of interest" description="Disordered" evidence="1">
    <location>
        <begin position="116"/>
        <end position="181"/>
    </location>
</feature>
<feature type="compositionally biased region" description="Basic and acidic residues" evidence="1">
    <location>
        <begin position="146"/>
        <end position="157"/>
    </location>
</feature>
<proteinExistence type="predicted"/>
<evidence type="ECO:0000256" key="1">
    <source>
        <dbReference type="SAM" id="MobiDB-lite"/>
    </source>
</evidence>
<sequence length="181" mass="20568">EIVLSTYVDTEPCVKRTIHNPSGWIDSLFPNDGSLKYIVFRSRASAAEEEGSPHRSCIRLASRQMDVHTLPPPPRQIAGIGRQHKQAPATSDTCLTAFLFQNEWYRQLQACLQRPPSRNERAAKTKETAKISTPTSPEESPLFTRHKGEAIIKEGPKKRLQTRRITNAKTRKRSQQLQHQC</sequence>
<reference evidence="2" key="1">
    <citation type="journal article" date="2023" name="IScience">
        <title>Live-bearing cockroach genome reveals convergent evolutionary mechanisms linked to viviparity in insects and beyond.</title>
        <authorList>
            <person name="Fouks B."/>
            <person name="Harrison M.C."/>
            <person name="Mikhailova A.A."/>
            <person name="Marchal E."/>
            <person name="English S."/>
            <person name="Carruthers M."/>
            <person name="Jennings E.C."/>
            <person name="Chiamaka E.L."/>
            <person name="Frigard R.A."/>
            <person name="Pippel M."/>
            <person name="Attardo G.M."/>
            <person name="Benoit J.B."/>
            <person name="Bornberg-Bauer E."/>
            <person name="Tobe S.S."/>
        </authorList>
    </citation>
    <scope>NUCLEOTIDE SEQUENCE</scope>
    <source>
        <strain evidence="2">Stay&amp;Tobe</strain>
    </source>
</reference>
<dbReference type="EMBL" id="JASPKZ010003845">
    <property type="protein sequence ID" value="KAJ9592131.1"/>
    <property type="molecule type" value="Genomic_DNA"/>
</dbReference>